<dbReference type="PRINTS" id="PR01727">
    <property type="entry name" value="DNABINDINGHU"/>
</dbReference>
<dbReference type="EMBL" id="JAXAFO010000013">
    <property type="protein sequence ID" value="MDX6849525.1"/>
    <property type="molecule type" value="Genomic_DNA"/>
</dbReference>
<sequence>MKKADLVAAISASARLSRAEADTLFEELWAQIALALGRGERIAISGLGTFEVRHRVARQQRHPQTGTTVHVAQRNVIGFRPAQALRSALQENLS</sequence>
<dbReference type="PANTHER" id="PTHR33175:SF3">
    <property type="entry name" value="DNA-BINDING PROTEIN HU-BETA"/>
    <property type="match status" value="1"/>
</dbReference>
<name>A0ABU4RX99_9GAMM</name>
<dbReference type="PANTHER" id="PTHR33175">
    <property type="entry name" value="DNA-BINDING PROTEIN HU"/>
    <property type="match status" value="1"/>
</dbReference>
<gene>
    <name evidence="6" type="ORF">SCD92_09145</name>
</gene>
<comment type="similarity">
    <text evidence="2 5">Belongs to the bacterial histone-like protein family.</text>
</comment>
<dbReference type="GO" id="GO:0003677">
    <property type="term" value="F:DNA binding"/>
    <property type="evidence" value="ECO:0007669"/>
    <property type="project" value="UniProtKB-KW"/>
</dbReference>
<evidence type="ECO:0000256" key="4">
    <source>
        <dbReference type="ARBA" id="ARBA00023125"/>
    </source>
</evidence>
<organism evidence="6 7">
    <name type="scientific">Gilvimarinus gilvus</name>
    <dbReference type="NCBI Taxonomy" id="3058038"/>
    <lineage>
        <taxon>Bacteria</taxon>
        <taxon>Pseudomonadati</taxon>
        <taxon>Pseudomonadota</taxon>
        <taxon>Gammaproteobacteria</taxon>
        <taxon>Cellvibrionales</taxon>
        <taxon>Cellvibrionaceae</taxon>
        <taxon>Gilvimarinus</taxon>
    </lineage>
</organism>
<evidence type="ECO:0000256" key="3">
    <source>
        <dbReference type="ARBA" id="ARBA00023067"/>
    </source>
</evidence>
<comment type="function">
    <text evidence="1">Histone-like DNA-binding protein which is capable of wrapping DNA to stabilize it, and thus to prevent its denaturation under extreme environmental conditions.</text>
</comment>
<dbReference type="RefSeq" id="WP_302724783.1">
    <property type="nucleotide sequence ID" value="NZ_JAULRU010000823.1"/>
</dbReference>
<dbReference type="InterPro" id="IPR010992">
    <property type="entry name" value="IHF-like_DNA-bd_dom_sf"/>
</dbReference>
<accession>A0ABU4RX99</accession>
<dbReference type="InterPro" id="IPR000119">
    <property type="entry name" value="Hist_DNA-bd"/>
</dbReference>
<reference evidence="6 7" key="1">
    <citation type="submission" date="2023-11" db="EMBL/GenBank/DDBJ databases">
        <title>Gilvimarinus fulvus sp. nov., isolated from the surface of Kelp.</title>
        <authorList>
            <person name="Sun Y.Y."/>
            <person name="Gong Y."/>
            <person name="Du Z.J."/>
        </authorList>
    </citation>
    <scope>NUCLEOTIDE SEQUENCE [LARGE SCALE GENOMIC DNA]</scope>
    <source>
        <strain evidence="6 7">SDUM040013</strain>
    </source>
</reference>
<evidence type="ECO:0000256" key="5">
    <source>
        <dbReference type="RuleBase" id="RU003939"/>
    </source>
</evidence>
<evidence type="ECO:0000313" key="7">
    <source>
        <dbReference type="Proteomes" id="UP001273505"/>
    </source>
</evidence>
<keyword evidence="3" id="KW-0226">DNA condensation</keyword>
<dbReference type="SUPFAM" id="SSF47729">
    <property type="entry name" value="IHF-like DNA-binding proteins"/>
    <property type="match status" value="1"/>
</dbReference>
<comment type="caution">
    <text evidence="6">The sequence shown here is derived from an EMBL/GenBank/DDBJ whole genome shotgun (WGS) entry which is preliminary data.</text>
</comment>
<evidence type="ECO:0000256" key="2">
    <source>
        <dbReference type="ARBA" id="ARBA00010529"/>
    </source>
</evidence>
<evidence type="ECO:0000256" key="1">
    <source>
        <dbReference type="ARBA" id="ARBA00003819"/>
    </source>
</evidence>
<dbReference type="SMART" id="SM00411">
    <property type="entry name" value="BHL"/>
    <property type="match status" value="1"/>
</dbReference>
<proteinExistence type="inferred from homology"/>
<keyword evidence="4 6" id="KW-0238">DNA-binding</keyword>
<keyword evidence="7" id="KW-1185">Reference proteome</keyword>
<dbReference type="Pfam" id="PF00216">
    <property type="entry name" value="Bac_DNA_binding"/>
    <property type="match status" value="1"/>
</dbReference>
<protein>
    <submittedName>
        <fullName evidence="6">HU family DNA-binding protein</fullName>
    </submittedName>
</protein>
<dbReference type="Gene3D" id="4.10.520.10">
    <property type="entry name" value="IHF-like DNA-binding proteins"/>
    <property type="match status" value="1"/>
</dbReference>
<dbReference type="Proteomes" id="UP001273505">
    <property type="component" value="Unassembled WGS sequence"/>
</dbReference>
<dbReference type="CDD" id="cd13832">
    <property type="entry name" value="IHF"/>
    <property type="match status" value="1"/>
</dbReference>
<evidence type="ECO:0000313" key="6">
    <source>
        <dbReference type="EMBL" id="MDX6849525.1"/>
    </source>
</evidence>